<evidence type="ECO:0000313" key="1">
    <source>
        <dbReference type="EMBL" id="RLK54435.1"/>
    </source>
</evidence>
<comment type="caution">
    <text evidence="1">The sequence shown here is derived from an EMBL/GenBank/DDBJ whole genome shotgun (WGS) entry which is preliminary data.</text>
</comment>
<name>A0A421AX71_9PSEU</name>
<dbReference type="Proteomes" id="UP000282454">
    <property type="component" value="Unassembled WGS sequence"/>
</dbReference>
<keyword evidence="2" id="KW-1185">Reference proteome</keyword>
<evidence type="ECO:0000313" key="2">
    <source>
        <dbReference type="Proteomes" id="UP000282454"/>
    </source>
</evidence>
<accession>A0A421AX71</accession>
<gene>
    <name evidence="1" type="ORF">CLV68_5985</name>
</gene>
<sequence length="93" mass="9531">MMTPQTHTNGGTVEPTTWLVELTEAGTAAARWVLGTEEAGVGFFTEDAFAQPGVVDGAAPDEDVADWVAAVLGVSGVELTEASEGHWSVGITG</sequence>
<dbReference type="RefSeq" id="WP_121394292.1">
    <property type="nucleotide sequence ID" value="NZ_RCDD01000007.1"/>
</dbReference>
<dbReference type="EMBL" id="RCDD01000007">
    <property type="protein sequence ID" value="RLK54435.1"/>
    <property type="molecule type" value="Genomic_DNA"/>
</dbReference>
<proteinExistence type="predicted"/>
<reference evidence="1 2" key="1">
    <citation type="submission" date="2018-10" db="EMBL/GenBank/DDBJ databases">
        <title>Genomic Encyclopedia of Archaeal and Bacterial Type Strains, Phase II (KMG-II): from individual species to whole genera.</title>
        <authorList>
            <person name="Goeker M."/>
        </authorList>
    </citation>
    <scope>NUCLEOTIDE SEQUENCE [LARGE SCALE GENOMIC DNA]</scope>
    <source>
        <strain evidence="1 2">DSM 45657</strain>
    </source>
</reference>
<protein>
    <submittedName>
        <fullName evidence="1">Uncharacterized protein</fullName>
    </submittedName>
</protein>
<organism evidence="1 2">
    <name type="scientific">Actinokineospora cianjurensis</name>
    <dbReference type="NCBI Taxonomy" id="585224"/>
    <lineage>
        <taxon>Bacteria</taxon>
        <taxon>Bacillati</taxon>
        <taxon>Actinomycetota</taxon>
        <taxon>Actinomycetes</taxon>
        <taxon>Pseudonocardiales</taxon>
        <taxon>Pseudonocardiaceae</taxon>
        <taxon>Actinokineospora</taxon>
    </lineage>
</organism>
<dbReference type="AlphaFoldDB" id="A0A421AX71"/>